<dbReference type="GO" id="GO:0030246">
    <property type="term" value="F:carbohydrate binding"/>
    <property type="evidence" value="ECO:0007669"/>
    <property type="project" value="UniProtKB-ARBA"/>
</dbReference>
<protein>
    <submittedName>
        <fullName evidence="5">Unannotated protein</fullName>
    </submittedName>
</protein>
<comment type="subcellular location">
    <subcellularLocation>
        <location evidence="1">Cell envelope</location>
    </subcellularLocation>
</comment>
<organism evidence="5">
    <name type="scientific">freshwater metagenome</name>
    <dbReference type="NCBI Taxonomy" id="449393"/>
    <lineage>
        <taxon>unclassified sequences</taxon>
        <taxon>metagenomes</taxon>
        <taxon>ecological metagenomes</taxon>
    </lineage>
</organism>
<proteinExistence type="inferred from homology"/>
<dbReference type="SUPFAM" id="SSF53822">
    <property type="entry name" value="Periplasmic binding protein-like I"/>
    <property type="match status" value="1"/>
</dbReference>
<evidence type="ECO:0000256" key="1">
    <source>
        <dbReference type="ARBA" id="ARBA00004196"/>
    </source>
</evidence>
<dbReference type="InterPro" id="IPR028082">
    <property type="entry name" value="Peripla_BP_I"/>
</dbReference>
<dbReference type="InterPro" id="IPR025997">
    <property type="entry name" value="SBP_2_dom"/>
</dbReference>
<dbReference type="PANTHER" id="PTHR46847:SF3">
    <property type="entry name" value="GALACTOFURANOSE-BINDING PROTEIN YTFQ"/>
    <property type="match status" value="1"/>
</dbReference>
<evidence type="ECO:0000313" key="5">
    <source>
        <dbReference type="EMBL" id="CAB4960310.1"/>
    </source>
</evidence>
<feature type="domain" description="Periplasmic binding protein" evidence="4">
    <location>
        <begin position="65"/>
        <end position="343"/>
    </location>
</feature>
<evidence type="ECO:0000256" key="2">
    <source>
        <dbReference type="ARBA" id="ARBA00007639"/>
    </source>
</evidence>
<dbReference type="Gene3D" id="3.40.50.2300">
    <property type="match status" value="2"/>
</dbReference>
<dbReference type="PROSITE" id="PS51257">
    <property type="entry name" value="PROKAR_LIPOPROTEIN"/>
    <property type="match status" value="1"/>
</dbReference>
<name>A0A6J7KXA7_9ZZZZ</name>
<dbReference type="AlphaFoldDB" id="A0A6J7KXA7"/>
<dbReference type="GO" id="GO:0030313">
    <property type="term" value="C:cell envelope"/>
    <property type="evidence" value="ECO:0007669"/>
    <property type="project" value="UniProtKB-SubCell"/>
</dbReference>
<evidence type="ECO:0000256" key="3">
    <source>
        <dbReference type="ARBA" id="ARBA00022729"/>
    </source>
</evidence>
<comment type="similarity">
    <text evidence="2">Belongs to the bacterial solute-binding protein 2 family.</text>
</comment>
<dbReference type="PANTHER" id="PTHR46847">
    <property type="entry name" value="D-ALLOSE-BINDING PERIPLASMIC PROTEIN-RELATED"/>
    <property type="match status" value="1"/>
</dbReference>
<dbReference type="Pfam" id="PF13407">
    <property type="entry name" value="Peripla_BP_4"/>
    <property type="match status" value="1"/>
</dbReference>
<accession>A0A6J7KXA7</accession>
<dbReference type="EMBL" id="CAFBNE010000074">
    <property type="protein sequence ID" value="CAB4960310.1"/>
    <property type="molecule type" value="Genomic_DNA"/>
</dbReference>
<gene>
    <name evidence="5" type="ORF">UFOPK3772_02159</name>
</gene>
<sequence>MINRVTRGRAFAAVAAFGVASMVLAACGGSSTSTESSAAPAASAASAAPADSAAPAEGGQPVAVSLITKDSSNPFFVAMQEGAKATAAEIGVDLTVGSGKAEGDDQGQIDLIENAIAQGQNGILITPMSVNVNDAIKKARDAGLFVIALDTPTDPPDAVDITFATDNCLAGEAIGQWAAGKLNGEKAVIARLVIFNDRMVSVDYCRDNGFLKGMGIDTVDPTIMGDEATTGTYATGAGGDYEIVCLEATGANEEGGRKGMETCLSKNPDINVIYTINEPTAFGAAAALEAAGKVIGKDVYIVSVDGGLAGVEAVKKGQIQATSQQYPLRMAALGVQAIYDIVNSGTKPENTSADGTFFDTGVTLCTDDPMETVTAAPQEPAQYCIENAWG</sequence>
<keyword evidence="3" id="KW-0732">Signal</keyword>
<evidence type="ECO:0000259" key="4">
    <source>
        <dbReference type="Pfam" id="PF13407"/>
    </source>
</evidence>
<reference evidence="5" key="1">
    <citation type="submission" date="2020-05" db="EMBL/GenBank/DDBJ databases">
        <authorList>
            <person name="Chiriac C."/>
            <person name="Salcher M."/>
            <person name="Ghai R."/>
            <person name="Kavagutti S V."/>
        </authorList>
    </citation>
    <scope>NUCLEOTIDE SEQUENCE</scope>
</reference>